<evidence type="ECO:0000313" key="2">
    <source>
        <dbReference type="Proteomes" id="UP000676967"/>
    </source>
</evidence>
<sequence>MAALDKIAGVVDHFGVGPPRTVENTVGKFSNLMFRYRRMPPYEHTVVGKSVWPSENSAHDSRQRTPRDRSVRLIMESGMFVGFG</sequence>
<organism evidence="1 2">
    <name type="scientific">Actinoplanes ianthinogenes</name>
    <dbReference type="NCBI Taxonomy" id="122358"/>
    <lineage>
        <taxon>Bacteria</taxon>
        <taxon>Bacillati</taxon>
        <taxon>Actinomycetota</taxon>
        <taxon>Actinomycetes</taxon>
        <taxon>Micromonosporales</taxon>
        <taxon>Micromonosporaceae</taxon>
        <taxon>Actinoplanes</taxon>
    </lineage>
</organism>
<name>A0ABN6CPS4_9ACTN</name>
<dbReference type="Proteomes" id="UP000676967">
    <property type="component" value="Chromosome"/>
</dbReference>
<accession>A0ABN6CPS4</accession>
<gene>
    <name evidence="1" type="ORF">Aiant_78980</name>
</gene>
<evidence type="ECO:0000313" key="1">
    <source>
        <dbReference type="EMBL" id="BCJ47241.1"/>
    </source>
</evidence>
<proteinExistence type="predicted"/>
<dbReference type="EMBL" id="AP023356">
    <property type="protein sequence ID" value="BCJ47241.1"/>
    <property type="molecule type" value="Genomic_DNA"/>
</dbReference>
<evidence type="ECO:0008006" key="3">
    <source>
        <dbReference type="Google" id="ProtNLM"/>
    </source>
</evidence>
<reference evidence="1 2" key="1">
    <citation type="submission" date="2020-08" db="EMBL/GenBank/DDBJ databases">
        <title>Whole genome shotgun sequence of Actinoplanes ianthinogenes NBRC 13996.</title>
        <authorList>
            <person name="Komaki H."/>
            <person name="Tamura T."/>
        </authorList>
    </citation>
    <scope>NUCLEOTIDE SEQUENCE [LARGE SCALE GENOMIC DNA]</scope>
    <source>
        <strain evidence="1 2">NBRC 13996</strain>
    </source>
</reference>
<keyword evidence="2" id="KW-1185">Reference proteome</keyword>
<protein>
    <recommendedName>
        <fullName evidence="3">Transposase</fullName>
    </recommendedName>
</protein>